<organism evidence="1 2">
    <name type="scientific">Populus trichocarpa</name>
    <name type="common">Western balsam poplar</name>
    <name type="synonym">Populus balsamifera subsp. trichocarpa</name>
    <dbReference type="NCBI Taxonomy" id="3694"/>
    <lineage>
        <taxon>Eukaryota</taxon>
        <taxon>Viridiplantae</taxon>
        <taxon>Streptophyta</taxon>
        <taxon>Embryophyta</taxon>
        <taxon>Tracheophyta</taxon>
        <taxon>Spermatophyta</taxon>
        <taxon>Magnoliopsida</taxon>
        <taxon>eudicotyledons</taxon>
        <taxon>Gunneridae</taxon>
        <taxon>Pentapetalae</taxon>
        <taxon>rosids</taxon>
        <taxon>fabids</taxon>
        <taxon>Malpighiales</taxon>
        <taxon>Salicaceae</taxon>
        <taxon>Saliceae</taxon>
        <taxon>Populus</taxon>
    </lineage>
</organism>
<dbReference type="EMBL" id="CM009308">
    <property type="protein sequence ID" value="KAI9377776.1"/>
    <property type="molecule type" value="Genomic_DNA"/>
</dbReference>
<name>A0ACC0RKJ2_POPTR</name>
<evidence type="ECO:0000313" key="2">
    <source>
        <dbReference type="Proteomes" id="UP000006729"/>
    </source>
</evidence>
<proteinExistence type="predicted"/>
<gene>
    <name evidence="1" type="ORF">POPTR_019G119750v4</name>
</gene>
<comment type="caution">
    <text evidence="1">The sequence shown here is derived from an EMBL/GenBank/DDBJ whole genome shotgun (WGS) entry which is preliminary data.</text>
</comment>
<accession>A0ACC0RKJ2</accession>
<protein>
    <submittedName>
        <fullName evidence="1">Uncharacterized protein</fullName>
    </submittedName>
</protein>
<keyword evidence="2" id="KW-1185">Reference proteome</keyword>
<sequence length="262" mass="28880">MSDSDMITEMLCSFLNRGLVGLPAKVMFNYSVTTINQDTRTFVIQEKDVDDCNASTRGQIREFNTSFPFKMNASKRWCDTVAGNFISNASSQGLVEIDIGWAPPQEPVCSSSSDCDDWPNSTCNVTGNGTARCLCNSDFWWDGMALKCVHVVDGQAGGKKPLPLIVGVAIASVIVLSSIFLYICIFMRKKAKRRESQQNTERNAALLYGTEKRVKNLIDAEEFKEEDKKGIDVPFFDLDSILAATDYFSEANKLGRGGSGPC</sequence>
<evidence type="ECO:0000313" key="1">
    <source>
        <dbReference type="EMBL" id="KAI9377776.1"/>
    </source>
</evidence>
<reference evidence="1 2" key="1">
    <citation type="journal article" date="2006" name="Science">
        <title>The genome of black cottonwood, Populus trichocarpa (Torr. &amp; Gray).</title>
        <authorList>
            <person name="Tuskan G.A."/>
            <person name="Difazio S."/>
            <person name="Jansson S."/>
            <person name="Bohlmann J."/>
            <person name="Grigoriev I."/>
            <person name="Hellsten U."/>
            <person name="Putnam N."/>
            <person name="Ralph S."/>
            <person name="Rombauts S."/>
            <person name="Salamov A."/>
            <person name="Schein J."/>
            <person name="Sterck L."/>
            <person name="Aerts A."/>
            <person name="Bhalerao R.R."/>
            <person name="Bhalerao R.P."/>
            <person name="Blaudez D."/>
            <person name="Boerjan W."/>
            <person name="Brun A."/>
            <person name="Brunner A."/>
            <person name="Busov V."/>
            <person name="Campbell M."/>
            <person name="Carlson J."/>
            <person name="Chalot M."/>
            <person name="Chapman J."/>
            <person name="Chen G.L."/>
            <person name="Cooper D."/>
            <person name="Coutinho P.M."/>
            <person name="Couturier J."/>
            <person name="Covert S."/>
            <person name="Cronk Q."/>
            <person name="Cunningham R."/>
            <person name="Davis J."/>
            <person name="Degroeve S."/>
            <person name="Dejardin A."/>
            <person name="Depamphilis C."/>
            <person name="Detter J."/>
            <person name="Dirks B."/>
            <person name="Dubchak I."/>
            <person name="Duplessis S."/>
            <person name="Ehlting J."/>
            <person name="Ellis B."/>
            <person name="Gendler K."/>
            <person name="Goodstein D."/>
            <person name="Gribskov M."/>
            <person name="Grimwood J."/>
            <person name="Groover A."/>
            <person name="Gunter L."/>
            <person name="Hamberger B."/>
            <person name="Heinze B."/>
            <person name="Helariutta Y."/>
            <person name="Henrissat B."/>
            <person name="Holligan D."/>
            <person name="Holt R."/>
            <person name="Huang W."/>
            <person name="Islam-Faridi N."/>
            <person name="Jones S."/>
            <person name="Jones-Rhoades M."/>
            <person name="Jorgensen R."/>
            <person name="Joshi C."/>
            <person name="Kangasjarvi J."/>
            <person name="Karlsson J."/>
            <person name="Kelleher C."/>
            <person name="Kirkpatrick R."/>
            <person name="Kirst M."/>
            <person name="Kohler A."/>
            <person name="Kalluri U."/>
            <person name="Larimer F."/>
            <person name="Leebens-Mack J."/>
            <person name="Leple J.C."/>
            <person name="Locascio P."/>
            <person name="Lou Y."/>
            <person name="Lucas S."/>
            <person name="Martin F."/>
            <person name="Montanini B."/>
            <person name="Napoli C."/>
            <person name="Nelson D.R."/>
            <person name="Nelson C."/>
            <person name="Nieminen K."/>
            <person name="Nilsson O."/>
            <person name="Pereda V."/>
            <person name="Peter G."/>
            <person name="Philippe R."/>
            <person name="Pilate G."/>
            <person name="Poliakov A."/>
            <person name="Razumovskaya J."/>
            <person name="Richardson P."/>
            <person name="Rinaldi C."/>
            <person name="Ritland K."/>
            <person name="Rouze P."/>
            <person name="Ryaboy D."/>
            <person name="Schmutz J."/>
            <person name="Schrader J."/>
            <person name="Segerman B."/>
            <person name="Shin H."/>
            <person name="Siddiqui A."/>
            <person name="Sterky F."/>
            <person name="Terry A."/>
            <person name="Tsai C.J."/>
            <person name="Uberbacher E."/>
            <person name="Unneberg P."/>
            <person name="Vahala J."/>
            <person name="Wall K."/>
            <person name="Wessler S."/>
            <person name="Yang G."/>
            <person name="Yin T."/>
            <person name="Douglas C."/>
            <person name="Marra M."/>
            <person name="Sandberg G."/>
            <person name="Van de Peer Y."/>
            <person name="Rokhsar D."/>
        </authorList>
    </citation>
    <scope>NUCLEOTIDE SEQUENCE [LARGE SCALE GENOMIC DNA]</scope>
    <source>
        <strain evidence="2">cv. Nisqually</strain>
    </source>
</reference>
<dbReference type="Proteomes" id="UP000006729">
    <property type="component" value="Chromosome 19"/>
</dbReference>